<dbReference type="Gene3D" id="2.60.60.20">
    <property type="entry name" value="PLAT/LH2 domain"/>
    <property type="match status" value="1"/>
</dbReference>
<dbReference type="Gene3D" id="4.10.372.10">
    <property type="entry name" value="Lipoxygenase-1, Domain 3"/>
    <property type="match status" value="1"/>
</dbReference>
<dbReference type="InterPro" id="IPR000907">
    <property type="entry name" value="LipOase"/>
</dbReference>
<dbReference type="InterPro" id="IPR036226">
    <property type="entry name" value="LipOase_C_sf"/>
</dbReference>
<dbReference type="InterPro" id="IPR042057">
    <property type="entry name" value="Lipoxy_PLAT/LH2"/>
</dbReference>
<sequence>MFNIVKPPSIFGGDKNKQIKGTVVLMKKNVLDFNDMRNGILDPLSELLGQRVSLQLISATHTDIGNELKGTVGKAAHLENWTNLLTLFPLLAGESAYGVSFEWQEELGVPEAFIIKNNHSTEFFLKSLTLEDVPNEGKVHFVCNSWVYPVDKYNYDRVFFRNKTYLPGETPAPLRWYREQELVNLRGDGRGQRKEGDRVYDYDYYNDLGNPDWGDKFARPVLGGSSEYPYPRRGRTGRPPTKTDPNCESRDIDLLNLNFYIPRDERFGHLKMSDFLVNTLKSVALVIKPALESLFDLTPAEFDSFDDVLNLYDGGFPLPLGVFDTIRQNMPIETLKELFRSDGGRFLKFPKPHVIKEDKSAWMTDEEFAREMLAGVNPVLIRRLQEFPPTSKLDPDVYGNQNSTITEEHINNNLDGLSVNEALEKNRLFVLDHHDAIMPYVRRVNTTSSKIYATRTLLFLTNDGTLKPLAIELSLPHPQGDHLGAVSRVYTPAEQGVESTIWQLAKAYVTVNDYGYHQLVSHWLNTHAVIEPFVLATNRQLSVLHPIHKLLHPHFRDTMNINALARQVLINGGGVLESVVFPGKYAMEMSAAVYKNWDLTEQSLPADLIKRGVAVKDPSSPHGLRLLIEDYPYAVDGLEIWSAIKEWVKDYCSHYYKTDEIVQKDKELQSWWKELREVGHGDLKDKPWWPKMHSLEELIETCATVIWITSALHAAVNFGQYPYSGYLPNRPTISRRLMPEEGTPEYEELRTNPEKAFLRTVTAELQTLVEISFIEILSKHASDEVYLGQRDSPNWTIDAMPLQAFERFGKKLSEIEDKIISRNNDPTLKNRLGPVKFPYNLLIPNGEVGMVAKGIPNSVSI</sequence>
<dbReference type="SUPFAM" id="SSF49723">
    <property type="entry name" value="Lipase/lipooxygenase domain (PLAT/LH2 domain)"/>
    <property type="match status" value="1"/>
</dbReference>
<evidence type="ECO:0000256" key="7">
    <source>
        <dbReference type="ARBA" id="ARBA00022767"/>
    </source>
</evidence>
<evidence type="ECO:0000256" key="8">
    <source>
        <dbReference type="ARBA" id="ARBA00022832"/>
    </source>
</evidence>
<dbReference type="Gene3D" id="4.10.375.10">
    <property type="entry name" value="Lipoxygenase-1, Domain 2"/>
    <property type="match status" value="1"/>
</dbReference>
<evidence type="ECO:0000256" key="17">
    <source>
        <dbReference type="SAM" id="MobiDB-lite"/>
    </source>
</evidence>
<comment type="pathway">
    <text evidence="16">Lipid metabolism; oxylipin biosynthesis.</text>
</comment>
<feature type="region of interest" description="Disordered" evidence="17">
    <location>
        <begin position="224"/>
        <end position="247"/>
    </location>
</feature>
<dbReference type="InterPro" id="IPR001024">
    <property type="entry name" value="PLAT/LH2_dom"/>
</dbReference>
<dbReference type="UniPathway" id="UPA00382"/>
<evidence type="ECO:0000256" key="11">
    <source>
        <dbReference type="ARBA" id="ARBA00023004"/>
    </source>
</evidence>
<dbReference type="PANTHER" id="PTHR11771">
    <property type="entry name" value="LIPOXYGENASE"/>
    <property type="match status" value="1"/>
</dbReference>
<evidence type="ECO:0000256" key="6">
    <source>
        <dbReference type="ARBA" id="ARBA00022723"/>
    </source>
</evidence>
<dbReference type="SMART" id="SM00308">
    <property type="entry name" value="LH2"/>
    <property type="match status" value="1"/>
</dbReference>
<dbReference type="Gene3D" id="1.20.245.10">
    <property type="entry name" value="Lipoxygenase-1, Domain 5"/>
    <property type="match status" value="1"/>
</dbReference>
<evidence type="ECO:0000256" key="4">
    <source>
        <dbReference type="ARBA" id="ARBA00022490"/>
    </source>
</evidence>
<keyword evidence="8" id="KW-0276">Fatty acid metabolism</keyword>
<evidence type="ECO:0000256" key="14">
    <source>
        <dbReference type="PROSITE-ProRule" id="PRU00152"/>
    </source>
</evidence>
<dbReference type="FunFam" id="1.20.245.10:FF:000002">
    <property type="entry name" value="Lipoxygenase"/>
    <property type="match status" value="1"/>
</dbReference>
<keyword evidence="6 15" id="KW-0479">Metal-binding</keyword>
<evidence type="ECO:0000256" key="3">
    <source>
        <dbReference type="ARBA" id="ARBA00009419"/>
    </source>
</evidence>
<dbReference type="STRING" id="3476.A0A2P5AX40"/>
<evidence type="ECO:0000256" key="1">
    <source>
        <dbReference type="ARBA" id="ARBA00001962"/>
    </source>
</evidence>
<keyword evidence="9 15" id="KW-0223">Dioxygenase</keyword>
<dbReference type="GO" id="GO:0006633">
    <property type="term" value="P:fatty acid biosynthetic process"/>
    <property type="evidence" value="ECO:0007669"/>
    <property type="project" value="UniProtKB-KW"/>
</dbReference>
<reference evidence="21" key="1">
    <citation type="submission" date="2016-06" db="EMBL/GenBank/DDBJ databases">
        <title>Parallel loss of symbiosis genes in relatives of nitrogen-fixing non-legume Parasponia.</title>
        <authorList>
            <person name="Van Velzen R."/>
            <person name="Holmer R."/>
            <person name="Bu F."/>
            <person name="Rutten L."/>
            <person name="Van Zeijl A."/>
            <person name="Liu W."/>
            <person name="Santuari L."/>
            <person name="Cao Q."/>
            <person name="Sharma T."/>
            <person name="Shen D."/>
            <person name="Roswanjaya Y."/>
            <person name="Wardhani T."/>
            <person name="Kalhor M.S."/>
            <person name="Jansen J."/>
            <person name="Van den Hoogen J."/>
            <person name="Gungor B."/>
            <person name="Hartog M."/>
            <person name="Hontelez J."/>
            <person name="Verver J."/>
            <person name="Yang W.-C."/>
            <person name="Schijlen E."/>
            <person name="Repin R."/>
            <person name="Schilthuizen M."/>
            <person name="Schranz E."/>
            <person name="Heidstra R."/>
            <person name="Miyata K."/>
            <person name="Fedorova E."/>
            <person name="Kohlen W."/>
            <person name="Bisseling T."/>
            <person name="Smit S."/>
            <person name="Geurts R."/>
        </authorList>
    </citation>
    <scope>NUCLEOTIDE SEQUENCE [LARGE SCALE GENOMIC DNA]</scope>
    <source>
        <strain evidence="21">cv. WU1-14</strain>
    </source>
</reference>
<gene>
    <name evidence="20" type="primary">PanLOX10</name>
    <name evidence="20" type="ORF">PanWU01x14_291920</name>
</gene>
<dbReference type="Gene3D" id="3.10.450.60">
    <property type="match status" value="1"/>
</dbReference>
<dbReference type="Pfam" id="PF01477">
    <property type="entry name" value="PLAT"/>
    <property type="match status" value="1"/>
</dbReference>
<keyword evidence="10 15" id="KW-0560">Oxidoreductase</keyword>
<evidence type="ECO:0000256" key="10">
    <source>
        <dbReference type="ARBA" id="ARBA00023002"/>
    </source>
</evidence>
<evidence type="ECO:0000256" key="12">
    <source>
        <dbReference type="ARBA" id="ARBA00023098"/>
    </source>
</evidence>
<dbReference type="GO" id="GO:0034440">
    <property type="term" value="P:lipid oxidation"/>
    <property type="evidence" value="ECO:0007669"/>
    <property type="project" value="InterPro"/>
</dbReference>
<dbReference type="PRINTS" id="PR00087">
    <property type="entry name" value="LIPOXYGENASE"/>
</dbReference>
<dbReference type="GO" id="GO:0031408">
    <property type="term" value="P:oxylipin biosynthetic process"/>
    <property type="evidence" value="ECO:0007669"/>
    <property type="project" value="UniProtKB-UniRule"/>
</dbReference>
<keyword evidence="7 16" id="KW-0925">Oxylipin biosynthesis</keyword>
<dbReference type="GO" id="GO:0005737">
    <property type="term" value="C:cytoplasm"/>
    <property type="evidence" value="ECO:0007669"/>
    <property type="project" value="UniProtKB-SubCell"/>
</dbReference>
<keyword evidence="11 15" id="KW-0408">Iron</keyword>
<evidence type="ECO:0000313" key="21">
    <source>
        <dbReference type="Proteomes" id="UP000237105"/>
    </source>
</evidence>
<dbReference type="Proteomes" id="UP000237105">
    <property type="component" value="Unassembled WGS sequence"/>
</dbReference>
<feature type="domain" description="PLAT" evidence="18">
    <location>
        <begin position="40"/>
        <end position="161"/>
    </location>
</feature>
<dbReference type="PRINTS" id="PR00468">
    <property type="entry name" value="PLTLPOXGNASE"/>
</dbReference>
<dbReference type="GO" id="GO:0016702">
    <property type="term" value="F:oxidoreductase activity, acting on single donors with incorporation of molecular oxygen, incorporation of two atoms of oxygen"/>
    <property type="evidence" value="ECO:0007669"/>
    <property type="project" value="InterPro"/>
</dbReference>
<accession>A0A2P5AX40</accession>
<dbReference type="PROSITE" id="PS51393">
    <property type="entry name" value="LIPOXYGENASE_3"/>
    <property type="match status" value="1"/>
</dbReference>
<dbReference type="AlphaFoldDB" id="A0A2P5AX40"/>
<dbReference type="OrthoDB" id="407298at2759"/>
<dbReference type="PROSITE" id="PS00081">
    <property type="entry name" value="LIPOXYGENASE_2"/>
    <property type="match status" value="1"/>
</dbReference>
<dbReference type="InterPro" id="IPR001246">
    <property type="entry name" value="LipOase_plant"/>
</dbReference>
<proteinExistence type="inferred from homology"/>
<evidence type="ECO:0000256" key="2">
    <source>
        <dbReference type="ARBA" id="ARBA00004496"/>
    </source>
</evidence>
<organism evidence="20 21">
    <name type="scientific">Parasponia andersonii</name>
    <name type="common">Sponia andersonii</name>
    <dbReference type="NCBI Taxonomy" id="3476"/>
    <lineage>
        <taxon>Eukaryota</taxon>
        <taxon>Viridiplantae</taxon>
        <taxon>Streptophyta</taxon>
        <taxon>Embryophyta</taxon>
        <taxon>Tracheophyta</taxon>
        <taxon>Spermatophyta</taxon>
        <taxon>Magnoliopsida</taxon>
        <taxon>eudicotyledons</taxon>
        <taxon>Gunneridae</taxon>
        <taxon>Pentapetalae</taxon>
        <taxon>rosids</taxon>
        <taxon>fabids</taxon>
        <taxon>Rosales</taxon>
        <taxon>Cannabaceae</taxon>
        <taxon>Parasponia</taxon>
    </lineage>
</organism>
<dbReference type="InterPro" id="IPR020834">
    <property type="entry name" value="LipOase_CS"/>
</dbReference>
<evidence type="ECO:0000256" key="16">
    <source>
        <dbReference type="RuleBase" id="RU003975"/>
    </source>
</evidence>
<evidence type="ECO:0000313" key="20">
    <source>
        <dbReference type="EMBL" id="PON41120.1"/>
    </source>
</evidence>
<comment type="caution">
    <text evidence="20">The sequence shown here is derived from an EMBL/GenBank/DDBJ whole genome shotgun (WGS) entry which is preliminary data.</text>
</comment>
<comment type="caution">
    <text evidence="14">Lacks conserved residue(s) required for the propagation of feature annotation.</text>
</comment>
<protein>
    <recommendedName>
        <fullName evidence="16">Lipoxygenase</fullName>
        <ecNumber evidence="16">1.13.11.-</ecNumber>
    </recommendedName>
</protein>
<evidence type="ECO:0000259" key="18">
    <source>
        <dbReference type="PROSITE" id="PS50095"/>
    </source>
</evidence>
<dbReference type="InterPro" id="IPR027433">
    <property type="entry name" value="Lipoxygenase_dom_3"/>
</dbReference>
<keyword evidence="21" id="KW-1185">Reference proteome</keyword>
<feature type="domain" description="Lipoxygenase" evidence="19">
    <location>
        <begin position="164"/>
        <end position="861"/>
    </location>
</feature>
<dbReference type="CDD" id="cd01751">
    <property type="entry name" value="PLAT_LH2"/>
    <property type="match status" value="1"/>
</dbReference>
<dbReference type="InterPro" id="IPR020833">
    <property type="entry name" value="LipOase_Fe_BS"/>
</dbReference>
<dbReference type="PROSITE" id="PS50095">
    <property type="entry name" value="PLAT"/>
    <property type="match status" value="1"/>
</dbReference>
<dbReference type="InterPro" id="IPR036392">
    <property type="entry name" value="PLAT/LH2_dom_sf"/>
</dbReference>
<evidence type="ECO:0000259" key="19">
    <source>
        <dbReference type="PROSITE" id="PS51393"/>
    </source>
</evidence>
<keyword evidence="4" id="KW-0963">Cytoplasm</keyword>
<dbReference type="EC" id="1.13.11.-" evidence="16"/>
<evidence type="ECO:0000256" key="15">
    <source>
        <dbReference type="RuleBase" id="RU003974"/>
    </source>
</evidence>
<evidence type="ECO:0000256" key="9">
    <source>
        <dbReference type="ARBA" id="ARBA00022964"/>
    </source>
</evidence>
<comment type="subcellular location">
    <subcellularLocation>
        <location evidence="2">Cytoplasm</location>
    </subcellularLocation>
</comment>
<evidence type="ECO:0000256" key="13">
    <source>
        <dbReference type="ARBA" id="ARBA00023160"/>
    </source>
</evidence>
<dbReference type="FunFam" id="3.10.450.60:FF:000002">
    <property type="entry name" value="Lipoxygenase"/>
    <property type="match status" value="1"/>
</dbReference>
<comment type="similarity">
    <text evidence="3 15">Belongs to the lipoxygenase family.</text>
</comment>
<evidence type="ECO:0000256" key="5">
    <source>
        <dbReference type="ARBA" id="ARBA00022516"/>
    </source>
</evidence>
<dbReference type="InterPro" id="IPR013819">
    <property type="entry name" value="LipOase_C"/>
</dbReference>
<dbReference type="EMBL" id="JXTB01000422">
    <property type="protein sequence ID" value="PON41120.1"/>
    <property type="molecule type" value="Genomic_DNA"/>
</dbReference>
<keyword evidence="12" id="KW-0443">Lipid metabolism</keyword>
<keyword evidence="5 16" id="KW-0444">Lipid biosynthesis</keyword>
<dbReference type="SUPFAM" id="SSF48484">
    <property type="entry name" value="Lipoxigenase"/>
    <property type="match status" value="1"/>
</dbReference>
<comment type="function">
    <text evidence="16">Plant lipoxygenase may be involved in a number of diverse aspects of plant physiology including growth and development, pest resistance, and senescence or responses to wounding.</text>
</comment>
<name>A0A2P5AX40_PARAD</name>
<dbReference type="FunFam" id="4.10.375.10:FF:000001">
    <property type="entry name" value="Lipoxygenase"/>
    <property type="match status" value="1"/>
</dbReference>
<dbReference type="GO" id="GO:0005506">
    <property type="term" value="F:iron ion binding"/>
    <property type="evidence" value="ECO:0007669"/>
    <property type="project" value="UniProtKB-ARBA"/>
</dbReference>
<keyword evidence="13 16" id="KW-0275">Fatty acid biosynthesis</keyword>
<comment type="cofactor">
    <cofactor evidence="1 15">
        <name>Fe cation</name>
        <dbReference type="ChEBI" id="CHEBI:24875"/>
    </cofactor>
</comment>
<dbReference type="Pfam" id="PF00305">
    <property type="entry name" value="Lipoxygenase"/>
    <property type="match status" value="1"/>
</dbReference>
<dbReference type="PROSITE" id="PS00711">
    <property type="entry name" value="LIPOXYGENASE_1"/>
    <property type="match status" value="1"/>
</dbReference>